<reference evidence="1 2" key="1">
    <citation type="submission" date="2021-06" db="EMBL/GenBank/DDBJ databases">
        <title>Caerostris extrusa draft genome.</title>
        <authorList>
            <person name="Kono N."/>
            <person name="Arakawa K."/>
        </authorList>
    </citation>
    <scope>NUCLEOTIDE SEQUENCE [LARGE SCALE GENOMIC DNA]</scope>
</reference>
<dbReference type="Proteomes" id="UP001054945">
    <property type="component" value="Unassembled WGS sequence"/>
</dbReference>
<comment type="caution">
    <text evidence="1">The sequence shown here is derived from an EMBL/GenBank/DDBJ whole genome shotgun (WGS) entry which is preliminary data.</text>
</comment>
<dbReference type="AlphaFoldDB" id="A0AAV4WP79"/>
<evidence type="ECO:0000313" key="1">
    <source>
        <dbReference type="EMBL" id="GIY83654.1"/>
    </source>
</evidence>
<accession>A0AAV4WP79</accession>
<protein>
    <submittedName>
        <fullName evidence="1">Uncharacterized protein</fullName>
    </submittedName>
</protein>
<name>A0AAV4WP79_CAEEX</name>
<sequence length="93" mass="11211">MVISLQLRYVRWEWPHFHIDGRLSLLRWKIRRPFPGRTLRGEESLIENLEDVLRGKSLWKYFGRGHWERGLLSFHLLRGYGYGGDVTGSRKWD</sequence>
<dbReference type="EMBL" id="BPLR01016414">
    <property type="protein sequence ID" value="GIY83654.1"/>
    <property type="molecule type" value="Genomic_DNA"/>
</dbReference>
<gene>
    <name evidence="1" type="ORF">CEXT_462481</name>
</gene>
<organism evidence="1 2">
    <name type="scientific">Caerostris extrusa</name>
    <name type="common">Bark spider</name>
    <name type="synonym">Caerostris bankana</name>
    <dbReference type="NCBI Taxonomy" id="172846"/>
    <lineage>
        <taxon>Eukaryota</taxon>
        <taxon>Metazoa</taxon>
        <taxon>Ecdysozoa</taxon>
        <taxon>Arthropoda</taxon>
        <taxon>Chelicerata</taxon>
        <taxon>Arachnida</taxon>
        <taxon>Araneae</taxon>
        <taxon>Araneomorphae</taxon>
        <taxon>Entelegynae</taxon>
        <taxon>Araneoidea</taxon>
        <taxon>Araneidae</taxon>
        <taxon>Caerostris</taxon>
    </lineage>
</organism>
<evidence type="ECO:0000313" key="2">
    <source>
        <dbReference type="Proteomes" id="UP001054945"/>
    </source>
</evidence>
<proteinExistence type="predicted"/>
<keyword evidence="2" id="KW-1185">Reference proteome</keyword>